<feature type="domain" description="DUF7939" evidence="2">
    <location>
        <begin position="62"/>
        <end position="126"/>
    </location>
</feature>
<accession>A0A6N4DZT2</accession>
<comment type="caution">
    <text evidence="3">The sequence shown here is derived from an EMBL/GenBank/DDBJ whole genome shotgun (WGS) entry which is preliminary data.</text>
</comment>
<proteinExistence type="predicted"/>
<dbReference type="InterPro" id="IPR057699">
    <property type="entry name" value="DUF7939"/>
</dbReference>
<gene>
    <name evidence="3" type="ORF">C3L24_05805</name>
</gene>
<evidence type="ECO:0000313" key="3">
    <source>
        <dbReference type="EMBL" id="PUE02595.1"/>
    </source>
</evidence>
<evidence type="ECO:0000256" key="1">
    <source>
        <dbReference type="SAM" id="Phobius"/>
    </source>
</evidence>
<evidence type="ECO:0000259" key="2">
    <source>
        <dbReference type="Pfam" id="PF25607"/>
    </source>
</evidence>
<dbReference type="AlphaFoldDB" id="A0A6N4DZT2"/>
<dbReference type="Proteomes" id="UP000250928">
    <property type="component" value="Unassembled WGS sequence"/>
</dbReference>
<feature type="transmembrane region" description="Helical" evidence="1">
    <location>
        <begin position="26"/>
        <end position="46"/>
    </location>
</feature>
<dbReference type="EMBL" id="PQCO01000177">
    <property type="protein sequence ID" value="PUE02595.1"/>
    <property type="molecule type" value="Genomic_DNA"/>
</dbReference>
<organism evidence="3 4">
    <name type="scientific">Candidatus Sedimenticola endophacoides</name>
    <dbReference type="NCBI Taxonomy" id="2548426"/>
    <lineage>
        <taxon>Bacteria</taxon>
        <taxon>Pseudomonadati</taxon>
        <taxon>Pseudomonadota</taxon>
        <taxon>Gammaproteobacteria</taxon>
        <taxon>Chromatiales</taxon>
        <taxon>Sedimenticolaceae</taxon>
        <taxon>Sedimenticola</taxon>
    </lineage>
</organism>
<name>A0A6N4DZT2_9GAMM</name>
<dbReference type="Pfam" id="PF25607">
    <property type="entry name" value="DUF7939"/>
    <property type="match status" value="1"/>
</dbReference>
<keyword evidence="1" id="KW-0472">Membrane</keyword>
<reference evidence="3 4" key="1">
    <citation type="submission" date="2018-01" db="EMBL/GenBank/DDBJ databases">
        <title>Novel co-symbiosis in the lucinid bivalve Phacoides pectinatus.</title>
        <authorList>
            <person name="Lim S.J."/>
            <person name="Davis B.G."/>
            <person name="Gill D.E."/>
            <person name="Engel A.S."/>
            <person name="Anderson L.C."/>
            <person name="Campbell B.J."/>
        </authorList>
    </citation>
    <scope>NUCLEOTIDE SEQUENCE [LARGE SCALE GENOMIC DNA]</scope>
    <source>
        <strain evidence="3">N3_P5</strain>
    </source>
</reference>
<keyword evidence="1" id="KW-1133">Transmembrane helix</keyword>
<keyword evidence="1" id="KW-0812">Transmembrane</keyword>
<evidence type="ECO:0000313" key="4">
    <source>
        <dbReference type="Proteomes" id="UP000250928"/>
    </source>
</evidence>
<sequence length="148" mass="15726">MALLAAAGVRAETAPAAGEGLGGWEVAAIVFALGMVLSLFHSVSLLRNSARPGPAYWLGRASSACAKSDARAAEQALLLWARTVWGDAAPSSLLEIAARLEREEMAQLLRQLREAARDGTAQWSGYLCREVLIGHLRELSAEGARRDG</sequence>
<protein>
    <recommendedName>
        <fullName evidence="2">DUF7939 domain-containing protein</fullName>
    </recommendedName>
</protein>